<dbReference type="InterPro" id="IPR015174">
    <property type="entry name" value="MIF4G-like_typ-2"/>
</dbReference>
<dbReference type="EMBL" id="JADGJH010000757">
    <property type="protein sequence ID" value="KAJ3123155.1"/>
    <property type="molecule type" value="Genomic_DNA"/>
</dbReference>
<dbReference type="Proteomes" id="UP001211907">
    <property type="component" value="Unassembled WGS sequence"/>
</dbReference>
<dbReference type="PANTHER" id="PTHR12412">
    <property type="entry name" value="CAP BINDING PROTEIN"/>
    <property type="match status" value="1"/>
</dbReference>
<name>A0AAD5T3C9_9FUNG</name>
<dbReference type="GO" id="GO:0006406">
    <property type="term" value="P:mRNA export from nucleus"/>
    <property type="evidence" value="ECO:0007669"/>
    <property type="project" value="InterPro"/>
</dbReference>
<dbReference type="AlphaFoldDB" id="A0AAD5T3C9"/>
<evidence type="ECO:0000259" key="2">
    <source>
        <dbReference type="Pfam" id="PF09090"/>
    </source>
</evidence>
<dbReference type="SUPFAM" id="SSF48371">
    <property type="entry name" value="ARM repeat"/>
    <property type="match status" value="3"/>
</dbReference>
<dbReference type="InterPro" id="IPR015172">
    <property type="entry name" value="MIF4G-like_typ-1"/>
</dbReference>
<proteinExistence type="predicted"/>
<feature type="domain" description="MIF4G-like type 1" evidence="1">
    <location>
        <begin position="335"/>
        <end position="416"/>
    </location>
</feature>
<dbReference type="GO" id="GO:0005846">
    <property type="term" value="C:nuclear cap binding complex"/>
    <property type="evidence" value="ECO:0007669"/>
    <property type="project" value="InterPro"/>
</dbReference>
<evidence type="ECO:0000259" key="1">
    <source>
        <dbReference type="Pfam" id="PF09088"/>
    </source>
</evidence>
<protein>
    <submittedName>
        <fullName evidence="3">Nuclear cap-binding protein subunit 1</fullName>
    </submittedName>
</protein>
<organism evidence="3 4">
    <name type="scientific">Physocladia obscura</name>
    <dbReference type="NCBI Taxonomy" id="109957"/>
    <lineage>
        <taxon>Eukaryota</taxon>
        <taxon>Fungi</taxon>
        <taxon>Fungi incertae sedis</taxon>
        <taxon>Chytridiomycota</taxon>
        <taxon>Chytridiomycota incertae sedis</taxon>
        <taxon>Chytridiomycetes</taxon>
        <taxon>Chytridiales</taxon>
        <taxon>Chytriomycetaceae</taxon>
        <taxon>Physocladia</taxon>
    </lineage>
</organism>
<dbReference type="GO" id="GO:0005634">
    <property type="term" value="C:nucleus"/>
    <property type="evidence" value="ECO:0007669"/>
    <property type="project" value="TreeGrafter"/>
</dbReference>
<dbReference type="GO" id="GO:0000184">
    <property type="term" value="P:nuclear-transcribed mRNA catabolic process, nonsense-mediated decay"/>
    <property type="evidence" value="ECO:0007669"/>
    <property type="project" value="TreeGrafter"/>
</dbReference>
<dbReference type="Pfam" id="PF09088">
    <property type="entry name" value="MIF4G_like"/>
    <property type="match status" value="1"/>
</dbReference>
<dbReference type="InterPro" id="IPR016024">
    <property type="entry name" value="ARM-type_fold"/>
</dbReference>
<dbReference type="Pfam" id="PF09090">
    <property type="entry name" value="MIF4G_like_2"/>
    <property type="match status" value="1"/>
</dbReference>
<gene>
    <name evidence="3" type="primary">NCBP1</name>
    <name evidence="3" type="ORF">HK100_011699</name>
</gene>
<comment type="caution">
    <text evidence="3">The sequence shown here is derived from an EMBL/GenBank/DDBJ whole genome shotgun (WGS) entry which is preliminary data.</text>
</comment>
<dbReference type="Gene3D" id="1.25.40.180">
    <property type="match status" value="3"/>
</dbReference>
<evidence type="ECO:0000313" key="3">
    <source>
        <dbReference type="EMBL" id="KAJ3123155.1"/>
    </source>
</evidence>
<reference evidence="3" key="1">
    <citation type="submission" date="2020-05" db="EMBL/GenBank/DDBJ databases">
        <title>Phylogenomic resolution of chytrid fungi.</title>
        <authorList>
            <person name="Stajich J.E."/>
            <person name="Amses K."/>
            <person name="Simmons R."/>
            <person name="Seto K."/>
            <person name="Myers J."/>
            <person name="Bonds A."/>
            <person name="Quandt C.A."/>
            <person name="Barry K."/>
            <person name="Liu P."/>
            <person name="Grigoriev I."/>
            <person name="Longcore J.E."/>
            <person name="James T.Y."/>
        </authorList>
    </citation>
    <scope>NUCLEOTIDE SEQUENCE</scope>
    <source>
        <strain evidence="3">JEL0513</strain>
    </source>
</reference>
<accession>A0AAD5T3C9</accession>
<keyword evidence="4" id="KW-1185">Reference proteome</keyword>
<sequence length="765" mass="86472">MAEQRLTQLLIEVGDSSGEIKRGMDNIVVVLLKDLTFLKPVFLTSLISCVTEIPVKTTIYGCLTGLLNLRDSNLVGLVVEAAFDALNDAALNGDFKALKLLLRYFGELVNAGVITAESYLGLLSNVVTVVELQSSMKPLLIDAIVASVLGALPWASFYLFKNDSEGLSKLIALVEIYMNRRRDSLRFGSLGLVFDSLKVYRDCPPSEPYVQVDKLENLWSQILDLQASNWDETLLMRPENALFLELAGGTKHLLRQFIMPQHIEVSNIPGQEPWFWVFDDSVNTPEKILVDLPPTHKIERFIMDDLILDTIHLLSHNHIEAAHFLLNLDKFHKDSDYNWYQSIVENLIRELIKLPSSTEMGIYYATLLFDLCKGAPGKVPSAMGRALRIVFSRMDSESGGVGGGMDVECVTRFGEWSFVLEHEASSKETLEREIRLSYYDRIVLTLPESFKAQPTVFPNTAPTHNYKYGVGFETSDKEFDSLIVRLNRELVGKADYATVVSILEDILGHRKNVYGTIMTGDDLTATKPATSWEDDAVVRDIFVQNILFLGTKSFSHFLNIVERYVKILQQLNGQPDYKLHTVKIISEFWKSSPQNLEIVLDKLMNYRVIDPPSIIAWILDIEILEVSYSRWHLWSILRNVVAKVNSKVAQLRNKIGGVNAMEEDNSSTQEALDNAIRDQKAAYILTFQKFQVCLKHLLTHGEIPGSSAKWRWVSGQMRGFGRTFHAEINKLKFTLEATAFVEPLEPNIAKLWNEIKAVGEVLLMD</sequence>
<feature type="domain" description="MIF4G-like type 2" evidence="2">
    <location>
        <begin position="532"/>
        <end position="724"/>
    </location>
</feature>
<dbReference type="GO" id="GO:0000339">
    <property type="term" value="F:RNA cap binding"/>
    <property type="evidence" value="ECO:0007669"/>
    <property type="project" value="InterPro"/>
</dbReference>
<dbReference type="InterPro" id="IPR027159">
    <property type="entry name" value="CBP80"/>
</dbReference>
<evidence type="ECO:0000313" key="4">
    <source>
        <dbReference type="Proteomes" id="UP001211907"/>
    </source>
</evidence>
<dbReference type="GO" id="GO:0003729">
    <property type="term" value="F:mRNA binding"/>
    <property type="evidence" value="ECO:0007669"/>
    <property type="project" value="TreeGrafter"/>
</dbReference>
<dbReference type="PANTHER" id="PTHR12412:SF2">
    <property type="entry name" value="NUCLEAR CAP-BINDING PROTEIN SUBUNIT 1"/>
    <property type="match status" value="1"/>
</dbReference>